<dbReference type="Pfam" id="PF01774">
    <property type="entry name" value="UreD"/>
    <property type="match status" value="1"/>
</dbReference>
<comment type="caution">
    <text evidence="5">The sequence shown here is derived from an EMBL/GenBank/DDBJ whole genome shotgun (WGS) entry which is preliminary data.</text>
</comment>
<comment type="similarity">
    <text evidence="1 4">Belongs to the UreD family.</text>
</comment>
<keyword evidence="2 4" id="KW-0996">Nickel insertion</keyword>
<dbReference type="GO" id="GO:0005737">
    <property type="term" value="C:cytoplasm"/>
    <property type="evidence" value="ECO:0007669"/>
    <property type="project" value="UniProtKB-SubCell"/>
</dbReference>
<evidence type="ECO:0000313" key="5">
    <source>
        <dbReference type="EMBL" id="PWI33469.1"/>
    </source>
</evidence>
<dbReference type="InterPro" id="IPR002669">
    <property type="entry name" value="UreD"/>
</dbReference>
<evidence type="ECO:0000256" key="3">
    <source>
        <dbReference type="ARBA" id="ARBA00023186"/>
    </source>
</evidence>
<evidence type="ECO:0000313" key="6">
    <source>
        <dbReference type="Proteomes" id="UP000245362"/>
    </source>
</evidence>
<dbReference type="RefSeq" id="WP_109320052.1">
    <property type="nucleotide sequence ID" value="NZ_QFWT01000005.1"/>
</dbReference>
<dbReference type="HAMAP" id="MF_01384">
    <property type="entry name" value="UreD"/>
    <property type="match status" value="1"/>
</dbReference>
<name>A0A2U3B9I8_9VIBR</name>
<comment type="function">
    <text evidence="4">Required for maturation of urease via the functional incorporation of the urease nickel metallocenter.</text>
</comment>
<dbReference type="AlphaFoldDB" id="A0A2U3B9I8"/>
<organism evidence="5 6">
    <name type="scientific">Vibrio albus</name>
    <dbReference type="NCBI Taxonomy" id="2200953"/>
    <lineage>
        <taxon>Bacteria</taxon>
        <taxon>Pseudomonadati</taxon>
        <taxon>Pseudomonadota</taxon>
        <taxon>Gammaproteobacteria</taxon>
        <taxon>Vibrionales</taxon>
        <taxon>Vibrionaceae</taxon>
        <taxon>Vibrio</taxon>
    </lineage>
</organism>
<reference evidence="5 6" key="1">
    <citation type="submission" date="2018-05" db="EMBL/GenBank/DDBJ databases">
        <title>Vibrio limimaris sp. nov., isolated from marine sediment.</title>
        <authorList>
            <person name="Li C.-M."/>
        </authorList>
    </citation>
    <scope>NUCLEOTIDE SEQUENCE [LARGE SCALE GENOMIC DNA]</scope>
    <source>
        <strain evidence="5 6">E4404</strain>
    </source>
</reference>
<dbReference type="PANTHER" id="PTHR33643">
    <property type="entry name" value="UREASE ACCESSORY PROTEIN D"/>
    <property type="match status" value="1"/>
</dbReference>
<keyword evidence="6" id="KW-1185">Reference proteome</keyword>
<keyword evidence="4" id="KW-0963">Cytoplasm</keyword>
<comment type="subcellular location">
    <subcellularLocation>
        <location evidence="4">Cytoplasm</location>
    </subcellularLocation>
</comment>
<accession>A0A2U3B9I8</accession>
<evidence type="ECO:0000256" key="1">
    <source>
        <dbReference type="ARBA" id="ARBA00007177"/>
    </source>
</evidence>
<gene>
    <name evidence="4" type="primary">ureD</name>
    <name evidence="5" type="ORF">DI392_10740</name>
</gene>
<keyword evidence="3 4" id="KW-0143">Chaperone</keyword>
<evidence type="ECO:0000256" key="2">
    <source>
        <dbReference type="ARBA" id="ARBA00022988"/>
    </source>
</evidence>
<dbReference type="OrthoDB" id="9798842at2"/>
<dbReference type="EMBL" id="QFWT01000005">
    <property type="protein sequence ID" value="PWI33469.1"/>
    <property type="molecule type" value="Genomic_DNA"/>
</dbReference>
<dbReference type="PANTHER" id="PTHR33643:SF1">
    <property type="entry name" value="UREASE ACCESSORY PROTEIN D"/>
    <property type="match status" value="1"/>
</dbReference>
<dbReference type="GO" id="GO:0016151">
    <property type="term" value="F:nickel cation binding"/>
    <property type="evidence" value="ECO:0007669"/>
    <property type="project" value="UniProtKB-UniRule"/>
</dbReference>
<protein>
    <recommendedName>
        <fullName evidence="4">Urease accessory protein UreD</fullName>
    </recommendedName>
</protein>
<sequence>MNGFSTDLLSTQQQRHWPAFLSLGFDHGEKKTRMHQMQFQGPLRVQRPFYPEGKVCHVYLLHPPGGLVSGDDLNIQLDCAPDSQVLVTTPSAGKIYRSDSNDIAQKQRVDIQVTDSQCEWLPMETIVFDGAHGILNTHICLYGEAKFVGLDVFCLGRPKSDLPFESGSVEQRLSVYHDDKPLLLERQYLASNDPLIAASSGFNGWLVSGMLVAFGLAEPEEAVTLLRNYLENEAITTVSVTYRLKVLVVRYLGDCSEEAQAQLRMCWQLIRPMLMGRQACVPRIWNT</sequence>
<proteinExistence type="inferred from homology"/>
<comment type="subunit">
    <text evidence="4">UreD, UreF and UreG form a complex that acts as a GTP-hydrolysis-dependent molecular chaperone, activating the urease apoprotein by helping to assemble the nickel containing metallocenter of UreC. The UreE protein probably delivers the nickel.</text>
</comment>
<dbReference type="Proteomes" id="UP000245362">
    <property type="component" value="Unassembled WGS sequence"/>
</dbReference>
<evidence type="ECO:0000256" key="4">
    <source>
        <dbReference type="HAMAP-Rule" id="MF_01384"/>
    </source>
</evidence>